<accession>A0A0M7AVD5</accession>
<reference evidence="6" key="1">
    <citation type="submission" date="2015-07" db="EMBL/GenBank/DDBJ databases">
        <authorList>
            <person name="Rodrigo-Torres Lidia"/>
            <person name="Arahal R.David."/>
        </authorList>
    </citation>
    <scope>NUCLEOTIDE SEQUENCE [LARGE SCALE GENOMIC DNA]</scope>
    <source>
        <strain evidence="6">CECT 5096</strain>
    </source>
</reference>
<gene>
    <name evidence="5" type="primary">dapA_6</name>
    <name evidence="5" type="ORF">LA5096_05897</name>
</gene>
<dbReference type="SMART" id="SM01130">
    <property type="entry name" value="DHDPS"/>
    <property type="match status" value="1"/>
</dbReference>
<dbReference type="SUPFAM" id="SSF51569">
    <property type="entry name" value="Aldolase"/>
    <property type="match status" value="1"/>
</dbReference>
<dbReference type="Gene3D" id="3.20.20.70">
    <property type="entry name" value="Aldolase class I"/>
    <property type="match status" value="1"/>
</dbReference>
<proteinExistence type="inferred from homology"/>
<dbReference type="GeneID" id="97673132"/>
<feature type="binding site" evidence="4">
    <location>
        <position position="49"/>
    </location>
    <ligand>
        <name>pyruvate</name>
        <dbReference type="ChEBI" id="CHEBI:15361"/>
    </ligand>
</feature>
<evidence type="ECO:0000313" key="5">
    <source>
        <dbReference type="EMBL" id="CTQ78879.1"/>
    </source>
</evidence>
<dbReference type="PANTHER" id="PTHR12128:SF67">
    <property type="entry name" value="BLR3884 PROTEIN"/>
    <property type="match status" value="1"/>
</dbReference>
<dbReference type="Proteomes" id="UP000049983">
    <property type="component" value="Unassembled WGS sequence"/>
</dbReference>
<organism evidence="5 6">
    <name type="scientific">Roseibium album</name>
    <dbReference type="NCBI Taxonomy" id="311410"/>
    <lineage>
        <taxon>Bacteria</taxon>
        <taxon>Pseudomonadati</taxon>
        <taxon>Pseudomonadota</taxon>
        <taxon>Alphaproteobacteria</taxon>
        <taxon>Hyphomicrobiales</taxon>
        <taxon>Stappiaceae</taxon>
        <taxon>Roseibium</taxon>
    </lineage>
</organism>
<evidence type="ECO:0000313" key="6">
    <source>
        <dbReference type="Proteomes" id="UP000049983"/>
    </source>
</evidence>
<dbReference type="CDD" id="cd00408">
    <property type="entry name" value="DHDPS-like"/>
    <property type="match status" value="1"/>
</dbReference>
<feature type="active site" description="Proton donor/acceptor" evidence="3">
    <location>
        <position position="141"/>
    </location>
</feature>
<dbReference type="OrthoDB" id="9782828at2"/>
<comment type="similarity">
    <text evidence="2">Belongs to the DapA family.</text>
</comment>
<evidence type="ECO:0000256" key="4">
    <source>
        <dbReference type="PIRSR" id="PIRSR001365-2"/>
    </source>
</evidence>
<evidence type="ECO:0000256" key="3">
    <source>
        <dbReference type="PIRSR" id="PIRSR001365-1"/>
    </source>
</evidence>
<dbReference type="PANTHER" id="PTHR12128">
    <property type="entry name" value="DIHYDRODIPICOLINATE SYNTHASE"/>
    <property type="match status" value="1"/>
</dbReference>
<name>A0A0M7AVD5_9HYPH</name>
<dbReference type="PIRSF" id="PIRSF001365">
    <property type="entry name" value="DHDPS"/>
    <property type="match status" value="1"/>
</dbReference>
<dbReference type="RefSeq" id="WP_055121011.1">
    <property type="nucleotide sequence ID" value="NZ_CXWA01000012.1"/>
</dbReference>
<feature type="active site" description="Schiff-base intermediate with substrate" evidence="3">
    <location>
        <position position="171"/>
    </location>
</feature>
<dbReference type="EMBL" id="CXWC01000016">
    <property type="protein sequence ID" value="CTQ78879.1"/>
    <property type="molecule type" value="Genomic_DNA"/>
</dbReference>
<keyword evidence="1 2" id="KW-0456">Lyase</keyword>
<dbReference type="GO" id="GO:0008840">
    <property type="term" value="F:4-hydroxy-tetrahydrodipicolinate synthase activity"/>
    <property type="evidence" value="ECO:0007669"/>
    <property type="project" value="UniProtKB-EC"/>
</dbReference>
<dbReference type="InterPro" id="IPR002220">
    <property type="entry name" value="DapA-like"/>
</dbReference>
<dbReference type="PRINTS" id="PR00146">
    <property type="entry name" value="DHPICSNTHASE"/>
</dbReference>
<evidence type="ECO:0000256" key="2">
    <source>
        <dbReference type="PIRNR" id="PIRNR001365"/>
    </source>
</evidence>
<dbReference type="AlphaFoldDB" id="A0A0M7AVD5"/>
<dbReference type="InterPro" id="IPR013785">
    <property type="entry name" value="Aldolase_TIM"/>
</dbReference>
<evidence type="ECO:0000256" key="1">
    <source>
        <dbReference type="ARBA" id="ARBA00023239"/>
    </source>
</evidence>
<dbReference type="EC" id="4.3.3.7" evidence="5"/>
<keyword evidence="6" id="KW-1185">Reference proteome</keyword>
<sequence>MSKARRGIYAAAVTPFDDQGRVDAGKLIAYCRHLVSEGGCDGIAPTGTTGEGNSIAAKDRLTLPAAFASAGFAADQVIFGTGACAADDAVAYTRASLEAGFPNVLVLPPFYYKNPSDEGLHAYYARLIDRVNSDALRIYLYHFPQMSMTPLSPTLVAGLKGEFGPIIAGLKDSSGDFSQSTAFVDATGGIDGDFDVYPSSEAMVFDALDAKCAGIISGSTNAFGDIVRTALTASGDNREQAFEHVKAARATAAKYPLMAAMKQLEAWRAGDDSWTRMAPPLVALNDSQKAALRADLDALLSARDAAE</sequence>
<feature type="binding site" evidence="4">
    <location>
        <position position="216"/>
    </location>
    <ligand>
        <name>pyruvate</name>
        <dbReference type="ChEBI" id="CHEBI:15361"/>
    </ligand>
</feature>
<dbReference type="Pfam" id="PF00701">
    <property type="entry name" value="DHDPS"/>
    <property type="match status" value="1"/>
</dbReference>
<dbReference type="STRING" id="311410.LA5095_05543"/>
<protein>
    <submittedName>
        <fullName evidence="5">4-hydroxy-tetrahydrodipicolinate synthase</fullName>
        <ecNumber evidence="5">4.3.3.7</ecNumber>
    </submittedName>
</protein>